<evidence type="ECO:0000313" key="12">
    <source>
        <dbReference type="Proteomes" id="UP000215914"/>
    </source>
</evidence>
<dbReference type="GO" id="GO:0008270">
    <property type="term" value="F:zinc ion binding"/>
    <property type="evidence" value="ECO:0007669"/>
    <property type="project" value="UniProtKB-KW"/>
</dbReference>
<reference evidence="11" key="1">
    <citation type="journal article" date="2017" name="Nature">
        <title>The sunflower genome provides insights into oil metabolism, flowering and Asterid evolution.</title>
        <authorList>
            <person name="Badouin H."/>
            <person name="Gouzy J."/>
            <person name="Grassa C.J."/>
            <person name="Murat F."/>
            <person name="Staton S.E."/>
            <person name="Cottret L."/>
            <person name="Lelandais-Briere C."/>
            <person name="Owens G.L."/>
            <person name="Carrere S."/>
            <person name="Mayjonade B."/>
            <person name="Legrand L."/>
            <person name="Gill N."/>
            <person name="Kane N.C."/>
            <person name="Bowers J.E."/>
            <person name="Hubner S."/>
            <person name="Bellec A."/>
            <person name="Berard A."/>
            <person name="Berges H."/>
            <person name="Blanchet N."/>
            <person name="Boniface M.C."/>
            <person name="Brunel D."/>
            <person name="Catrice O."/>
            <person name="Chaidir N."/>
            <person name="Claudel C."/>
            <person name="Donnadieu C."/>
            <person name="Faraut T."/>
            <person name="Fievet G."/>
            <person name="Helmstetter N."/>
            <person name="King M."/>
            <person name="Knapp S.J."/>
            <person name="Lai Z."/>
            <person name="Le Paslier M.C."/>
            <person name="Lippi Y."/>
            <person name="Lorenzon L."/>
            <person name="Mandel J.R."/>
            <person name="Marage G."/>
            <person name="Marchand G."/>
            <person name="Marquand E."/>
            <person name="Bret-Mestries E."/>
            <person name="Morien E."/>
            <person name="Nambeesan S."/>
            <person name="Nguyen T."/>
            <person name="Pegot-Espagnet P."/>
            <person name="Pouilly N."/>
            <person name="Raftis F."/>
            <person name="Sallet E."/>
            <person name="Schiex T."/>
            <person name="Thomas J."/>
            <person name="Vandecasteele C."/>
            <person name="Vares D."/>
            <person name="Vear F."/>
            <person name="Vautrin S."/>
            <person name="Crespi M."/>
            <person name="Mangin B."/>
            <person name="Burke J.M."/>
            <person name="Salse J."/>
            <person name="Munos S."/>
            <person name="Vincourt P."/>
            <person name="Rieseberg L.H."/>
            <person name="Langlade N.B."/>
        </authorList>
    </citation>
    <scope>NUCLEOTIDE SEQUENCE</scope>
    <source>
        <tissue evidence="11">Leaves</tissue>
    </source>
</reference>
<protein>
    <submittedName>
        <fullName evidence="11">Transcription factor C2H2 family</fullName>
    </submittedName>
</protein>
<evidence type="ECO:0000256" key="5">
    <source>
        <dbReference type="ARBA" id="ARBA00022833"/>
    </source>
</evidence>
<dbReference type="PROSITE" id="PS50157">
    <property type="entry name" value="ZINC_FINGER_C2H2_2"/>
    <property type="match status" value="2"/>
</dbReference>
<dbReference type="InterPro" id="IPR036236">
    <property type="entry name" value="Znf_C2H2_sf"/>
</dbReference>
<evidence type="ECO:0000256" key="1">
    <source>
        <dbReference type="ARBA" id="ARBA00004123"/>
    </source>
</evidence>
<evidence type="ECO:0000256" key="3">
    <source>
        <dbReference type="ARBA" id="ARBA00022737"/>
    </source>
</evidence>
<dbReference type="GO" id="GO:0005634">
    <property type="term" value="C:nucleus"/>
    <property type="evidence" value="ECO:0007669"/>
    <property type="project" value="UniProtKB-SubCell"/>
</dbReference>
<evidence type="ECO:0000256" key="9">
    <source>
        <dbReference type="PROSITE-ProRule" id="PRU00042"/>
    </source>
</evidence>
<dbReference type="SMART" id="SM00355">
    <property type="entry name" value="ZnF_C2H2"/>
    <property type="match status" value="2"/>
</dbReference>
<dbReference type="PROSITE" id="PS00028">
    <property type="entry name" value="ZINC_FINGER_C2H2_1"/>
    <property type="match status" value="2"/>
</dbReference>
<dbReference type="EMBL" id="MNCJ02000321">
    <property type="protein sequence ID" value="KAF5801490.1"/>
    <property type="molecule type" value="Genomic_DNA"/>
</dbReference>
<dbReference type="Pfam" id="PF13912">
    <property type="entry name" value="zf-C2H2_6"/>
    <property type="match status" value="2"/>
</dbReference>
<dbReference type="Gramene" id="mRNA:HanXRQr2_Chr06g0248671">
    <property type="protein sequence ID" value="CDS:HanXRQr2_Chr06g0248671.1"/>
    <property type="gene ID" value="HanXRQr2_Chr06g0248671"/>
</dbReference>
<evidence type="ECO:0000256" key="6">
    <source>
        <dbReference type="ARBA" id="ARBA00023015"/>
    </source>
</evidence>
<keyword evidence="4 9" id="KW-0863">Zinc-finger</keyword>
<dbReference type="GO" id="GO:0010200">
    <property type="term" value="P:response to chitin"/>
    <property type="evidence" value="ECO:0000318"/>
    <property type="project" value="GO_Central"/>
</dbReference>
<dbReference type="Proteomes" id="UP000215914">
    <property type="component" value="Unassembled WGS sequence"/>
</dbReference>
<keyword evidence="2" id="KW-0479">Metal-binding</keyword>
<dbReference type="PANTHER" id="PTHR26374">
    <property type="entry name" value="ZINC FINGER PROTEIN ZAT5"/>
    <property type="match status" value="1"/>
</dbReference>
<comment type="subcellular location">
    <subcellularLocation>
        <location evidence="1">Nucleus</location>
    </subcellularLocation>
</comment>
<organism evidence="11 12">
    <name type="scientific">Helianthus annuus</name>
    <name type="common">Common sunflower</name>
    <dbReference type="NCBI Taxonomy" id="4232"/>
    <lineage>
        <taxon>Eukaryota</taxon>
        <taxon>Viridiplantae</taxon>
        <taxon>Streptophyta</taxon>
        <taxon>Embryophyta</taxon>
        <taxon>Tracheophyta</taxon>
        <taxon>Spermatophyta</taxon>
        <taxon>Magnoliopsida</taxon>
        <taxon>eudicotyledons</taxon>
        <taxon>Gunneridae</taxon>
        <taxon>Pentapetalae</taxon>
        <taxon>asterids</taxon>
        <taxon>campanulids</taxon>
        <taxon>Asterales</taxon>
        <taxon>Asteraceae</taxon>
        <taxon>Asteroideae</taxon>
        <taxon>Heliantheae alliance</taxon>
        <taxon>Heliantheae</taxon>
        <taxon>Helianthus</taxon>
    </lineage>
</organism>
<evidence type="ECO:0000259" key="10">
    <source>
        <dbReference type="PROSITE" id="PS50157"/>
    </source>
</evidence>
<dbReference type="SUPFAM" id="SSF57667">
    <property type="entry name" value="beta-beta-alpha zinc fingers"/>
    <property type="match status" value="2"/>
</dbReference>
<evidence type="ECO:0000256" key="4">
    <source>
        <dbReference type="ARBA" id="ARBA00022771"/>
    </source>
</evidence>
<sequence>MAIETNKRNRSTNRDGGYECKTCKKRYETFQALGGHQGTHKKVKLSDETNDACLLNLGIVVHKSSGLHRCQTCMKEFETGQALGGHMRRHRLEKALILMEKESMWQQQAVVEKAESDVIFAALELQLLKSKEDERDEAKTELVLAAQEWRLSV</sequence>
<proteinExistence type="predicted"/>
<evidence type="ECO:0000256" key="2">
    <source>
        <dbReference type="ARBA" id="ARBA00022723"/>
    </source>
</evidence>
<keyword evidence="8" id="KW-0539">Nucleus</keyword>
<dbReference type="OrthoDB" id="7999619at2759"/>
<dbReference type="Gene3D" id="3.30.160.60">
    <property type="entry name" value="Classic Zinc Finger"/>
    <property type="match status" value="1"/>
</dbReference>
<comment type="caution">
    <text evidence="11">The sequence shown here is derived from an EMBL/GenBank/DDBJ whole genome shotgun (WGS) entry which is preliminary data.</text>
</comment>
<dbReference type="PANTHER" id="PTHR26374:SF413">
    <property type="entry name" value="ZINC FINGER C2H2-TYPE_INTEGRASE DNA-BINDING DOMAIN-CONTAINING PROTEIN-RELATED"/>
    <property type="match status" value="1"/>
</dbReference>
<evidence type="ECO:0000256" key="7">
    <source>
        <dbReference type="ARBA" id="ARBA00023163"/>
    </source>
</evidence>
<accession>A0A9K3ISS8</accession>
<reference evidence="11" key="2">
    <citation type="submission" date="2020-06" db="EMBL/GenBank/DDBJ databases">
        <title>Helianthus annuus Genome sequencing and assembly Release 2.</title>
        <authorList>
            <person name="Gouzy J."/>
            <person name="Langlade N."/>
            <person name="Munos S."/>
        </authorList>
    </citation>
    <scope>NUCLEOTIDE SEQUENCE</scope>
    <source>
        <tissue evidence="11">Leaves</tissue>
    </source>
</reference>
<feature type="domain" description="C2H2-type" evidence="10">
    <location>
        <begin position="18"/>
        <end position="45"/>
    </location>
</feature>
<keyword evidence="3" id="KW-0677">Repeat</keyword>
<keyword evidence="7" id="KW-0804">Transcription</keyword>
<evidence type="ECO:0000313" key="11">
    <source>
        <dbReference type="EMBL" id="KAF5801490.1"/>
    </source>
</evidence>
<dbReference type="InterPro" id="IPR013087">
    <property type="entry name" value="Znf_C2H2_type"/>
</dbReference>
<keyword evidence="6" id="KW-0805">Transcription regulation</keyword>
<keyword evidence="12" id="KW-1185">Reference proteome</keyword>
<evidence type="ECO:0000256" key="8">
    <source>
        <dbReference type="ARBA" id="ARBA00023242"/>
    </source>
</evidence>
<feature type="domain" description="C2H2-type" evidence="10">
    <location>
        <begin position="68"/>
        <end position="95"/>
    </location>
</feature>
<keyword evidence="5" id="KW-0862">Zinc</keyword>
<dbReference type="AlphaFoldDB" id="A0A9K3ISS8"/>
<name>A0A9K3ISS8_HELAN</name>
<gene>
    <name evidence="11" type="ORF">HanXRQr2_Chr06g0248671</name>
</gene>